<evidence type="ECO:0000259" key="3">
    <source>
        <dbReference type="Pfam" id="PF00483"/>
    </source>
</evidence>
<comment type="caution">
    <text evidence="4">The sequence shown here is derived from an EMBL/GenBank/DDBJ whole genome shotgun (WGS) entry which is preliminary data.</text>
</comment>
<keyword evidence="2" id="KW-0548">Nucleotidyltransferase</keyword>
<evidence type="ECO:0000313" key="5">
    <source>
        <dbReference type="Proteomes" id="UP000463224"/>
    </source>
</evidence>
<dbReference type="RefSeq" id="WP_156711756.1">
    <property type="nucleotide sequence ID" value="NZ_WPHG01000001.1"/>
</dbReference>
<dbReference type="InterPro" id="IPR050065">
    <property type="entry name" value="GlmU-like"/>
</dbReference>
<gene>
    <name evidence="4" type="ORF">GN330_06305</name>
</gene>
<evidence type="ECO:0000256" key="2">
    <source>
        <dbReference type="ARBA" id="ARBA00022695"/>
    </source>
</evidence>
<proteinExistence type="predicted"/>
<dbReference type="InterPro" id="IPR005835">
    <property type="entry name" value="NTP_transferase_dom"/>
</dbReference>
<dbReference type="Gene3D" id="3.90.550.10">
    <property type="entry name" value="Spore Coat Polysaccharide Biosynthesis Protein SpsA, Chain A"/>
    <property type="match status" value="1"/>
</dbReference>
<dbReference type="SUPFAM" id="SSF53448">
    <property type="entry name" value="Nucleotide-diphospho-sugar transferases"/>
    <property type="match status" value="1"/>
</dbReference>
<dbReference type="AlphaFoldDB" id="A0A844QFS2"/>
<dbReference type="GO" id="GO:0016779">
    <property type="term" value="F:nucleotidyltransferase activity"/>
    <property type="evidence" value="ECO:0007669"/>
    <property type="project" value="UniProtKB-KW"/>
</dbReference>
<dbReference type="PANTHER" id="PTHR43584:SF8">
    <property type="entry name" value="N-ACETYLMURAMATE ALPHA-1-PHOSPHATE URIDYLYLTRANSFERASE"/>
    <property type="match status" value="1"/>
</dbReference>
<reference evidence="4 5" key="1">
    <citation type="submission" date="2019-12" db="EMBL/GenBank/DDBJ databases">
        <title>Nitratireductor arenosus sp. nov., Isolated from sea sand, Jeju island, South Korea.</title>
        <authorList>
            <person name="Kim W."/>
        </authorList>
    </citation>
    <scope>NUCLEOTIDE SEQUENCE [LARGE SCALE GENOMIC DNA]</scope>
    <source>
        <strain evidence="4 5">CAU 1489</strain>
    </source>
</reference>
<dbReference type="EMBL" id="WPHG01000001">
    <property type="protein sequence ID" value="MVA96860.1"/>
    <property type="molecule type" value="Genomic_DNA"/>
</dbReference>
<evidence type="ECO:0000256" key="1">
    <source>
        <dbReference type="ARBA" id="ARBA00022679"/>
    </source>
</evidence>
<dbReference type="Pfam" id="PF00483">
    <property type="entry name" value="NTP_transferase"/>
    <property type="match status" value="1"/>
</dbReference>
<sequence>MSTVPATAMVLSAGLGLRLRPITETLPKPLVKIGGKAMLDRALDALAEAGTTTAVVNVHHLGVRIIDHVAARQRPKTLISDERAVLLDSAGGIVKALPLLGAQPFFVVNSDTFWIDQGQSNLVRLAAAWDEDRMDILLMLADPALAVGHSGGADFSVDKSGRLQRARGAPDGAIYAGAAILHPRIFAGATAEPHSLNRYFDQAIARGRLFGQHLAGRWITVGTPEAIALAEAALEAAMAEAEAR</sequence>
<dbReference type="Proteomes" id="UP000463224">
    <property type="component" value="Unassembled WGS sequence"/>
</dbReference>
<keyword evidence="1 4" id="KW-0808">Transferase</keyword>
<dbReference type="CDD" id="cd06422">
    <property type="entry name" value="NTP_transferase_like_1"/>
    <property type="match status" value="1"/>
</dbReference>
<feature type="domain" description="Nucleotidyl transferase" evidence="3">
    <location>
        <begin position="8"/>
        <end position="138"/>
    </location>
</feature>
<keyword evidence="5" id="KW-1185">Reference proteome</keyword>
<protein>
    <submittedName>
        <fullName evidence="4">NTP transferase domain-containing protein</fullName>
    </submittedName>
</protein>
<evidence type="ECO:0000313" key="4">
    <source>
        <dbReference type="EMBL" id="MVA96860.1"/>
    </source>
</evidence>
<accession>A0A844QFS2</accession>
<organism evidence="4 5">
    <name type="scientific">Nitratireductor arenosus</name>
    <dbReference type="NCBI Taxonomy" id="2682096"/>
    <lineage>
        <taxon>Bacteria</taxon>
        <taxon>Pseudomonadati</taxon>
        <taxon>Pseudomonadota</taxon>
        <taxon>Alphaproteobacteria</taxon>
        <taxon>Hyphomicrobiales</taxon>
        <taxon>Phyllobacteriaceae</taxon>
        <taxon>Nitratireductor</taxon>
    </lineage>
</organism>
<dbReference type="PANTHER" id="PTHR43584">
    <property type="entry name" value="NUCLEOTIDYL TRANSFERASE"/>
    <property type="match status" value="1"/>
</dbReference>
<name>A0A844QFS2_9HYPH</name>
<dbReference type="InterPro" id="IPR029044">
    <property type="entry name" value="Nucleotide-diphossugar_trans"/>
</dbReference>